<sequence>MSRKTGFAGVLAGCAGSACLLYAGLASSGSGDDSVLMVAYGILSLLAFLLSAYYLKKANGKGVLYCGAALTLFSVLGMMSVGLVLLPGSLLIFIPSAIHRLEHRE</sequence>
<name>A0ABM8V423_THEXY</name>
<evidence type="ECO:0008006" key="4">
    <source>
        <dbReference type="Google" id="ProtNLM"/>
    </source>
</evidence>
<evidence type="ECO:0000256" key="1">
    <source>
        <dbReference type="SAM" id="Phobius"/>
    </source>
</evidence>
<gene>
    <name evidence="2" type="primary">txxe 2006</name>
    <name evidence="2" type="ORF">TXXE_09665</name>
</gene>
<keyword evidence="1" id="KW-1133">Transmembrane helix</keyword>
<keyword evidence="1" id="KW-0812">Transmembrane</keyword>
<evidence type="ECO:0000313" key="2">
    <source>
        <dbReference type="EMBL" id="CAG5086190.1"/>
    </source>
</evidence>
<reference evidence="2 3" key="1">
    <citation type="submission" date="2021-04" db="EMBL/GenBank/DDBJ databases">
        <authorList>
            <person name="Rakotoarivonina H."/>
        </authorList>
    </citation>
    <scope>NUCLEOTIDE SEQUENCE [LARGE SCALE GENOMIC DNA]</scope>
    <source>
        <strain evidence="2 3">XE</strain>
    </source>
</reference>
<proteinExistence type="predicted"/>
<dbReference type="EMBL" id="CAJRAY010000043">
    <property type="protein sequence ID" value="CAG5086190.1"/>
    <property type="molecule type" value="Genomic_DNA"/>
</dbReference>
<feature type="transmembrane region" description="Helical" evidence="1">
    <location>
        <begin position="36"/>
        <end position="55"/>
    </location>
</feature>
<keyword evidence="1" id="KW-0472">Membrane</keyword>
<dbReference type="PROSITE" id="PS51257">
    <property type="entry name" value="PROKAR_LIPOPROTEIN"/>
    <property type="match status" value="1"/>
</dbReference>
<feature type="transmembrane region" description="Helical" evidence="1">
    <location>
        <begin position="62"/>
        <end position="86"/>
    </location>
</feature>
<comment type="caution">
    <text evidence="2">The sequence shown here is derived from an EMBL/GenBank/DDBJ whole genome shotgun (WGS) entry which is preliminary data.</text>
</comment>
<keyword evidence="3" id="KW-1185">Reference proteome</keyword>
<evidence type="ECO:0000313" key="3">
    <source>
        <dbReference type="Proteomes" id="UP000681526"/>
    </source>
</evidence>
<protein>
    <recommendedName>
        <fullName evidence="4">DUF4064 domain-containing protein</fullName>
    </recommendedName>
</protein>
<accession>A0ABM8V423</accession>
<dbReference type="RefSeq" id="WP_213484447.1">
    <property type="nucleotide sequence ID" value="NZ_CAJRAY010000043.1"/>
</dbReference>
<organism evidence="2 3">
    <name type="scientific">Thermobacillus xylanilyticus</name>
    <dbReference type="NCBI Taxonomy" id="76633"/>
    <lineage>
        <taxon>Bacteria</taxon>
        <taxon>Bacillati</taxon>
        <taxon>Bacillota</taxon>
        <taxon>Bacilli</taxon>
        <taxon>Bacillales</taxon>
        <taxon>Paenibacillaceae</taxon>
        <taxon>Thermobacillus</taxon>
    </lineage>
</organism>
<dbReference type="Proteomes" id="UP000681526">
    <property type="component" value="Unassembled WGS sequence"/>
</dbReference>